<comment type="caution">
    <text evidence="4">The sequence shown here is derived from an EMBL/GenBank/DDBJ whole genome shotgun (WGS) entry which is preliminary data.</text>
</comment>
<reference evidence="4 5" key="1">
    <citation type="journal article" date="2018" name="Front. Plant Sci.">
        <title>Red Clover (Trifolium pratense) and Zigzag Clover (T. medium) - A Picture of Genomic Similarities and Differences.</title>
        <authorList>
            <person name="Dluhosova J."/>
            <person name="Istvanek J."/>
            <person name="Nedelnik J."/>
            <person name="Repkova J."/>
        </authorList>
    </citation>
    <scope>NUCLEOTIDE SEQUENCE [LARGE SCALE GENOMIC DNA]</scope>
    <source>
        <strain evidence="5">cv. 10/8</strain>
        <tissue evidence="4">Leaf</tissue>
    </source>
</reference>
<feature type="domain" description="Retroviral polymerase SH3-like" evidence="3">
    <location>
        <begin position="1"/>
        <end position="38"/>
    </location>
</feature>
<dbReference type="Proteomes" id="UP000265520">
    <property type="component" value="Unassembled WGS sequence"/>
</dbReference>
<feature type="domain" description="Reverse transcriptase Ty1/copia-type" evidence="2">
    <location>
        <begin position="191"/>
        <end position="290"/>
    </location>
</feature>
<evidence type="ECO:0000256" key="1">
    <source>
        <dbReference type="SAM" id="MobiDB-lite"/>
    </source>
</evidence>
<feature type="compositionally biased region" description="Polar residues" evidence="1">
    <location>
        <begin position="61"/>
        <end position="73"/>
    </location>
</feature>
<dbReference type="SUPFAM" id="SSF56672">
    <property type="entry name" value="DNA/RNA polymerases"/>
    <property type="match status" value="1"/>
</dbReference>
<accession>A0A392P0U1</accession>
<evidence type="ECO:0000259" key="3">
    <source>
        <dbReference type="Pfam" id="PF25597"/>
    </source>
</evidence>
<feature type="compositionally biased region" description="Low complexity" evidence="1">
    <location>
        <begin position="93"/>
        <end position="107"/>
    </location>
</feature>
<dbReference type="AlphaFoldDB" id="A0A392P0U1"/>
<name>A0A392P0U1_9FABA</name>
<dbReference type="InterPro" id="IPR013103">
    <property type="entry name" value="RVT_2"/>
</dbReference>
<dbReference type="InterPro" id="IPR057670">
    <property type="entry name" value="SH3_retrovirus"/>
</dbReference>
<feature type="region of interest" description="Disordered" evidence="1">
    <location>
        <begin position="59"/>
        <end position="121"/>
    </location>
</feature>
<dbReference type="Pfam" id="PF07727">
    <property type="entry name" value="RVT_2"/>
    <property type="match status" value="1"/>
</dbReference>
<keyword evidence="5" id="KW-1185">Reference proteome</keyword>
<feature type="non-terminal residue" evidence="4">
    <location>
        <position position="291"/>
    </location>
</feature>
<dbReference type="InterPro" id="IPR043502">
    <property type="entry name" value="DNA/RNA_pol_sf"/>
</dbReference>
<protein>
    <submittedName>
        <fullName evidence="4">Retrovirus-related pol polyprotein from transposon</fullName>
    </submittedName>
</protein>
<feature type="compositionally biased region" description="Basic and acidic residues" evidence="1">
    <location>
        <begin position="77"/>
        <end position="92"/>
    </location>
</feature>
<sequence>MLGYPPGVKGYKLLVIETQKILITRDVTFQESNFPFHSLSITDPLPNIFSDTVLPKPVAEPTSQIDNNTNIINPASHESHGDLHEPHSDLHVSESTSSSSVDNSIPSLVNQHDNLRRSTRIRQPPSYLQDYQCHVKYPIQNHLSYDKLQPSYQQFICQVSTIYEPSFYHQAVSSPEWRKAMAEELAALEANNTWSVQPLQQGKKAVGCRWIYKVKYRADGSLDRYKARLVAQGFTQQAGIDFLDTFSPVAKLTTVRILLSLAAQKQWHFAQLDINNAFLNGDLCEEVYMQL</sequence>
<dbReference type="EMBL" id="LXQA010057632">
    <property type="protein sequence ID" value="MCI05130.1"/>
    <property type="molecule type" value="Genomic_DNA"/>
</dbReference>
<dbReference type="Pfam" id="PF25597">
    <property type="entry name" value="SH3_retrovirus"/>
    <property type="match status" value="1"/>
</dbReference>
<evidence type="ECO:0000259" key="2">
    <source>
        <dbReference type="Pfam" id="PF07727"/>
    </source>
</evidence>
<proteinExistence type="predicted"/>
<evidence type="ECO:0000313" key="5">
    <source>
        <dbReference type="Proteomes" id="UP000265520"/>
    </source>
</evidence>
<evidence type="ECO:0000313" key="4">
    <source>
        <dbReference type="EMBL" id="MCI05130.1"/>
    </source>
</evidence>
<organism evidence="4 5">
    <name type="scientific">Trifolium medium</name>
    <dbReference type="NCBI Taxonomy" id="97028"/>
    <lineage>
        <taxon>Eukaryota</taxon>
        <taxon>Viridiplantae</taxon>
        <taxon>Streptophyta</taxon>
        <taxon>Embryophyta</taxon>
        <taxon>Tracheophyta</taxon>
        <taxon>Spermatophyta</taxon>
        <taxon>Magnoliopsida</taxon>
        <taxon>eudicotyledons</taxon>
        <taxon>Gunneridae</taxon>
        <taxon>Pentapetalae</taxon>
        <taxon>rosids</taxon>
        <taxon>fabids</taxon>
        <taxon>Fabales</taxon>
        <taxon>Fabaceae</taxon>
        <taxon>Papilionoideae</taxon>
        <taxon>50 kb inversion clade</taxon>
        <taxon>NPAAA clade</taxon>
        <taxon>Hologalegina</taxon>
        <taxon>IRL clade</taxon>
        <taxon>Trifolieae</taxon>
        <taxon>Trifolium</taxon>
    </lineage>
</organism>